<gene>
    <name evidence="2" type="ORF">SAPIO_CDS10140</name>
</gene>
<dbReference type="RefSeq" id="XP_016639222.1">
    <property type="nucleotide sequence ID" value="XM_016783785.1"/>
</dbReference>
<feature type="compositionally biased region" description="Basic and acidic residues" evidence="1">
    <location>
        <begin position="63"/>
        <end position="75"/>
    </location>
</feature>
<dbReference type="EMBL" id="JOWA01000154">
    <property type="protein sequence ID" value="KEZ39423.1"/>
    <property type="molecule type" value="Genomic_DNA"/>
</dbReference>
<organism evidence="2 3">
    <name type="scientific">Pseudallescheria apiosperma</name>
    <name type="common">Scedosporium apiospermum</name>
    <dbReference type="NCBI Taxonomy" id="563466"/>
    <lineage>
        <taxon>Eukaryota</taxon>
        <taxon>Fungi</taxon>
        <taxon>Dikarya</taxon>
        <taxon>Ascomycota</taxon>
        <taxon>Pezizomycotina</taxon>
        <taxon>Sordariomycetes</taxon>
        <taxon>Hypocreomycetidae</taxon>
        <taxon>Microascales</taxon>
        <taxon>Microascaceae</taxon>
        <taxon>Scedosporium</taxon>
    </lineage>
</organism>
<dbReference type="VEuPathDB" id="FungiDB:SAPIO_CDS10140"/>
<dbReference type="Proteomes" id="UP000028545">
    <property type="component" value="Unassembled WGS sequence"/>
</dbReference>
<dbReference type="GeneID" id="27719307"/>
<reference evidence="2 3" key="1">
    <citation type="journal article" date="2014" name="Genome Announc.">
        <title>Draft genome sequence of the pathogenic fungus Scedosporium apiospermum.</title>
        <authorList>
            <person name="Vandeputte P."/>
            <person name="Ghamrawi S."/>
            <person name="Rechenmann M."/>
            <person name="Iltis A."/>
            <person name="Giraud S."/>
            <person name="Fleury M."/>
            <person name="Thornton C."/>
            <person name="Delhaes L."/>
            <person name="Meyer W."/>
            <person name="Papon N."/>
            <person name="Bouchara J.P."/>
        </authorList>
    </citation>
    <scope>NUCLEOTIDE SEQUENCE [LARGE SCALE GENOMIC DNA]</scope>
    <source>
        <strain evidence="2 3">IHEM 14462</strain>
    </source>
</reference>
<dbReference type="AlphaFoldDB" id="A0A084FWG1"/>
<feature type="compositionally biased region" description="Gly residues" evidence="1">
    <location>
        <begin position="40"/>
        <end position="51"/>
    </location>
</feature>
<protein>
    <submittedName>
        <fullName evidence="2">Uncharacterized protein</fullName>
    </submittedName>
</protein>
<sequence>MSAGVSAAAHFQEDWAYFQEDSAHVSDRQRKFSSAPPPGGSRGSGANGQDGDGSSDDSADETPPARDRSSFNEEI</sequence>
<evidence type="ECO:0000313" key="3">
    <source>
        <dbReference type="Proteomes" id="UP000028545"/>
    </source>
</evidence>
<evidence type="ECO:0000256" key="1">
    <source>
        <dbReference type="SAM" id="MobiDB-lite"/>
    </source>
</evidence>
<comment type="caution">
    <text evidence="2">The sequence shown here is derived from an EMBL/GenBank/DDBJ whole genome shotgun (WGS) entry which is preliminary data.</text>
</comment>
<name>A0A084FWG1_PSEDA</name>
<proteinExistence type="predicted"/>
<feature type="region of interest" description="Disordered" evidence="1">
    <location>
        <begin position="22"/>
        <end position="75"/>
    </location>
</feature>
<dbReference type="KEGG" id="sapo:SAPIO_CDS10140"/>
<keyword evidence="3" id="KW-1185">Reference proteome</keyword>
<evidence type="ECO:0000313" key="2">
    <source>
        <dbReference type="EMBL" id="KEZ39423.1"/>
    </source>
</evidence>
<accession>A0A084FWG1</accession>
<dbReference type="HOGENOM" id="CLU_2672502_0_0_1"/>